<dbReference type="AlphaFoldDB" id="A0A819UWT0"/>
<dbReference type="SUPFAM" id="SSF52540">
    <property type="entry name" value="P-loop containing nucleoside triphosphate hydrolases"/>
    <property type="match status" value="1"/>
</dbReference>
<dbReference type="InterPro" id="IPR006073">
    <property type="entry name" value="GTP-bd"/>
</dbReference>
<name>A0A819UWT0_9BILA</name>
<evidence type="ECO:0000313" key="3">
    <source>
        <dbReference type="Proteomes" id="UP000663844"/>
    </source>
</evidence>
<organism evidence="2 3">
    <name type="scientific">Adineta steineri</name>
    <dbReference type="NCBI Taxonomy" id="433720"/>
    <lineage>
        <taxon>Eukaryota</taxon>
        <taxon>Metazoa</taxon>
        <taxon>Spiralia</taxon>
        <taxon>Gnathifera</taxon>
        <taxon>Rotifera</taxon>
        <taxon>Eurotatoria</taxon>
        <taxon>Bdelloidea</taxon>
        <taxon>Adinetida</taxon>
        <taxon>Adinetidae</taxon>
        <taxon>Adineta</taxon>
    </lineage>
</organism>
<feature type="domain" description="G" evidence="1">
    <location>
        <begin position="37"/>
        <end position="121"/>
    </location>
</feature>
<evidence type="ECO:0000259" key="1">
    <source>
        <dbReference type="Pfam" id="PF01926"/>
    </source>
</evidence>
<dbReference type="InterPro" id="IPR027417">
    <property type="entry name" value="P-loop_NTPase"/>
</dbReference>
<accession>A0A819UWT0</accession>
<dbReference type="GO" id="GO:0005525">
    <property type="term" value="F:GTP binding"/>
    <property type="evidence" value="ECO:0007669"/>
    <property type="project" value="InterPro"/>
</dbReference>
<gene>
    <name evidence="2" type="ORF">OXD698_LOCUS35480</name>
</gene>
<sequence>MVKILLGTATVMSRVKVLMQHKLAPNPNPPRIKPTAIVMGRTGAGKTTLYNLLCGTENDAGAGAGSVTQNLHRNNVNCGDKAFLLIDTPGTNSSSETYKHALLLKSALTATKINTAFIITKYESRFDTMLENCYEVERPIYDYVKNIVVMISHWDHSENQKKDYDTICELFKDYCTNIIFYSKNSWPLEISGFMYNCISNMEPIQIIITDEDFFLKFNVTEIKLKMRDSFNVYDKTADKLFQEYSALAVKAKSMSSDEQDEIFHMLIVEFKNEMEKLLEEFKIKHGAAMQHLDYYTFYIKMQQKNVKICDDFVEQVHPFMSYNLFDNKDPRNLIKKCPNCHLIWYKTEGCDGSTNCGNSQFSNYYDVSKNIFWKYILKRQTNGELAWEKNKIAKTPLNKRVEMNATSKRVGCGQRVTWSELPKLEDHLLLELFKVKTIDEAKQLIREDEEFNKIRKSYEANIDSTFHS</sequence>
<protein>
    <recommendedName>
        <fullName evidence="1">G domain-containing protein</fullName>
    </recommendedName>
</protein>
<proteinExistence type="predicted"/>
<dbReference type="Pfam" id="PF01926">
    <property type="entry name" value="MMR_HSR1"/>
    <property type="match status" value="1"/>
</dbReference>
<reference evidence="2" key="1">
    <citation type="submission" date="2021-02" db="EMBL/GenBank/DDBJ databases">
        <authorList>
            <person name="Nowell W R."/>
        </authorList>
    </citation>
    <scope>NUCLEOTIDE SEQUENCE</scope>
</reference>
<dbReference type="Proteomes" id="UP000663844">
    <property type="component" value="Unassembled WGS sequence"/>
</dbReference>
<evidence type="ECO:0000313" key="2">
    <source>
        <dbReference type="EMBL" id="CAF4102278.1"/>
    </source>
</evidence>
<dbReference type="EMBL" id="CAJOAZ010005493">
    <property type="protein sequence ID" value="CAF4102278.1"/>
    <property type="molecule type" value="Genomic_DNA"/>
</dbReference>
<dbReference type="Gene3D" id="3.40.50.300">
    <property type="entry name" value="P-loop containing nucleotide triphosphate hydrolases"/>
    <property type="match status" value="1"/>
</dbReference>
<dbReference type="CDD" id="cd00882">
    <property type="entry name" value="Ras_like_GTPase"/>
    <property type="match status" value="1"/>
</dbReference>
<comment type="caution">
    <text evidence="2">The sequence shown here is derived from an EMBL/GenBank/DDBJ whole genome shotgun (WGS) entry which is preliminary data.</text>
</comment>